<dbReference type="AlphaFoldDB" id="A0A2K9EHX6"/>
<dbReference type="CDD" id="cd01949">
    <property type="entry name" value="GGDEF"/>
    <property type="match status" value="1"/>
</dbReference>
<dbReference type="InterPro" id="IPR003607">
    <property type="entry name" value="HD/PDEase_dom"/>
</dbReference>
<dbReference type="InterPro" id="IPR037522">
    <property type="entry name" value="HD_GYP_dom"/>
</dbReference>
<feature type="domain" description="HD-GYP" evidence="4">
    <location>
        <begin position="373"/>
        <end position="561"/>
    </location>
</feature>
<feature type="transmembrane region" description="Helical" evidence="1">
    <location>
        <begin position="93"/>
        <end position="114"/>
    </location>
</feature>
<dbReference type="EMBL" id="CP025197">
    <property type="protein sequence ID" value="AUG57543.1"/>
    <property type="molecule type" value="Genomic_DNA"/>
</dbReference>
<dbReference type="SMART" id="SM00471">
    <property type="entry name" value="HDc"/>
    <property type="match status" value="1"/>
</dbReference>
<dbReference type="Pfam" id="PF13487">
    <property type="entry name" value="HD_5"/>
    <property type="match status" value="1"/>
</dbReference>
<evidence type="ECO:0000256" key="1">
    <source>
        <dbReference type="SAM" id="Phobius"/>
    </source>
</evidence>
<evidence type="ECO:0000313" key="6">
    <source>
        <dbReference type="Proteomes" id="UP000233534"/>
    </source>
</evidence>
<dbReference type="PROSITE" id="PS50887">
    <property type="entry name" value="GGDEF"/>
    <property type="match status" value="1"/>
</dbReference>
<dbReference type="NCBIfam" id="TIGR00254">
    <property type="entry name" value="GGDEF"/>
    <property type="match status" value="1"/>
</dbReference>
<proteinExistence type="predicted"/>
<organism evidence="5 6">
    <name type="scientific">Acetivibrio saccincola</name>
    <dbReference type="NCBI Taxonomy" id="1677857"/>
    <lineage>
        <taxon>Bacteria</taxon>
        <taxon>Bacillati</taxon>
        <taxon>Bacillota</taxon>
        <taxon>Clostridia</taxon>
        <taxon>Eubacteriales</taxon>
        <taxon>Oscillospiraceae</taxon>
        <taxon>Acetivibrio</taxon>
    </lineage>
</organism>
<dbReference type="SUPFAM" id="SSF55073">
    <property type="entry name" value="Nucleotide cyclase"/>
    <property type="match status" value="1"/>
</dbReference>
<dbReference type="RefSeq" id="WP_242971528.1">
    <property type="nucleotide sequence ID" value="NZ_CP025197.1"/>
</dbReference>
<feature type="domain" description="GGDEF" evidence="2">
    <location>
        <begin position="229"/>
        <end position="361"/>
    </location>
</feature>
<dbReference type="PANTHER" id="PTHR43155:SF2">
    <property type="entry name" value="CYCLIC DI-GMP PHOSPHODIESTERASE PA4108"/>
    <property type="match status" value="1"/>
</dbReference>
<accession>A0A2K9EHX6</accession>
<reference evidence="5 6" key="1">
    <citation type="submission" date="2017-12" db="EMBL/GenBank/DDBJ databases">
        <title>Complete genome sequence of Herbivorax saccincola GGR1, a novel Cellulosome-producing hydrolytic bacterium in a thermophilic biogas plant, established by Illumina and Nanopore MinION sequencing.</title>
        <authorList>
            <person name="Pechtl A."/>
            <person name="Ruckert C."/>
            <person name="Koeck D.E."/>
            <person name="Maus I."/>
            <person name="Winkler A."/>
            <person name="Kalinowski J."/>
            <person name="Puhler A."/>
            <person name="Schwarz W.W."/>
            <person name="Zverlov V.V."/>
            <person name="Schluter A."/>
            <person name="Liebl W."/>
        </authorList>
    </citation>
    <scope>NUCLEOTIDE SEQUENCE [LARGE SCALE GENOMIC DNA]</scope>
    <source>
        <strain evidence="6">SR1</strain>
    </source>
</reference>
<dbReference type="InterPro" id="IPR006674">
    <property type="entry name" value="HD_domain"/>
</dbReference>
<keyword evidence="6" id="KW-1185">Reference proteome</keyword>
<dbReference type="SUPFAM" id="SSF109604">
    <property type="entry name" value="HD-domain/PDEase-like"/>
    <property type="match status" value="1"/>
</dbReference>
<dbReference type="PROSITE" id="PS51831">
    <property type="entry name" value="HD"/>
    <property type="match status" value="1"/>
</dbReference>
<keyword evidence="1" id="KW-0812">Transmembrane</keyword>
<evidence type="ECO:0000259" key="2">
    <source>
        <dbReference type="PROSITE" id="PS50887"/>
    </source>
</evidence>
<dbReference type="PANTHER" id="PTHR43155">
    <property type="entry name" value="CYCLIC DI-GMP PHOSPHODIESTERASE PA4108-RELATED"/>
    <property type="match status" value="1"/>
</dbReference>
<feature type="transmembrane region" description="Helical" evidence="1">
    <location>
        <begin position="121"/>
        <end position="143"/>
    </location>
</feature>
<protein>
    <submittedName>
        <fullName evidence="5">Cyclic di-GMP phosphodiesterase response regulator RpfG</fullName>
        <ecNumber evidence="5">3.1.4.52</ecNumber>
    </submittedName>
</protein>
<keyword evidence="1" id="KW-1133">Transmembrane helix</keyword>
<dbReference type="FunFam" id="3.30.70.270:FF:000001">
    <property type="entry name" value="Diguanylate cyclase domain protein"/>
    <property type="match status" value="1"/>
</dbReference>
<dbReference type="InterPro" id="IPR029787">
    <property type="entry name" value="Nucleotide_cyclase"/>
</dbReference>
<dbReference type="NCBIfam" id="TIGR00277">
    <property type="entry name" value="HDIG"/>
    <property type="match status" value="1"/>
</dbReference>
<feature type="domain" description="HD" evidence="3">
    <location>
        <begin position="395"/>
        <end position="517"/>
    </location>
</feature>
<dbReference type="SMART" id="SM00267">
    <property type="entry name" value="GGDEF"/>
    <property type="match status" value="1"/>
</dbReference>
<dbReference type="InterPro" id="IPR000160">
    <property type="entry name" value="GGDEF_dom"/>
</dbReference>
<feature type="transmembrane region" description="Helical" evidence="1">
    <location>
        <begin position="69"/>
        <end position="87"/>
    </location>
</feature>
<dbReference type="Gene3D" id="1.10.3210.10">
    <property type="entry name" value="Hypothetical protein af1432"/>
    <property type="match status" value="1"/>
</dbReference>
<dbReference type="KEGG" id="hsc:HVS_08165"/>
<dbReference type="PROSITE" id="PS51832">
    <property type="entry name" value="HD_GYP"/>
    <property type="match status" value="1"/>
</dbReference>
<sequence length="561" mass="64166">MFLHSRKERENVVGKRETQFFSLGDLFLGNTKTKKKFLDANAASADLYYFDDINSKPWSHKLKTMVNKLFLITTIVYLIIVLIQASGRLSVEYRGLLAILEVGLSIFISYRFAYLGMSISVVTNTIASVHFFRSSMLLSGYIFKNAHQIPDNMMYGASFAPPLLINLAFMRISLVVVSVLVAYISTQNSKQIHKLERIAFIDGLTGLYNHRYFHTLIEEKIEVADSRNSSLGMIMIDIDNFKNFNNTHGRNEGDRLLVKTAQVLFNESKKSDVVSRYGGDDFAVLISETNKNDILWVIERIKKSYKEMTEMQRFPEDTTISIGYSIYPDFANNKEDLITQANSALYQAKNKGKNNVQLYRNIFKEIRAFFNSDENQLFGGIMVLLSTVYAKDRYTFNHSERVMEYSVKTGEALGFDENRLRELKIAALLHDIGKVEVPEEILNKSEPLTGSERSLLRQHPNYSINILEPLADKKSLIDTIKYHHERYDGKGYPHGIKGDEIPLEARILCVADAYDAMLSNRPYRKGMKKEEAIEELLAKSGTQFDPLIVDTFINILLNEKN</sequence>
<dbReference type="InterPro" id="IPR006675">
    <property type="entry name" value="HDIG_dom"/>
</dbReference>
<name>A0A2K9EHX6_9FIRM</name>
<dbReference type="Pfam" id="PF00990">
    <property type="entry name" value="GGDEF"/>
    <property type="match status" value="1"/>
</dbReference>
<keyword evidence="1" id="KW-0472">Membrane</keyword>
<evidence type="ECO:0000259" key="3">
    <source>
        <dbReference type="PROSITE" id="PS51831"/>
    </source>
</evidence>
<dbReference type="CDD" id="cd00077">
    <property type="entry name" value="HDc"/>
    <property type="match status" value="1"/>
</dbReference>
<dbReference type="InterPro" id="IPR043128">
    <property type="entry name" value="Rev_trsase/Diguanyl_cyclase"/>
</dbReference>
<evidence type="ECO:0000313" key="5">
    <source>
        <dbReference type="EMBL" id="AUG57543.1"/>
    </source>
</evidence>
<dbReference type="EC" id="3.1.4.52" evidence="5"/>
<dbReference type="GO" id="GO:0071111">
    <property type="term" value="F:cyclic-guanylate-specific phosphodiesterase activity"/>
    <property type="evidence" value="ECO:0007669"/>
    <property type="project" value="UniProtKB-EC"/>
</dbReference>
<keyword evidence="5" id="KW-0378">Hydrolase</keyword>
<dbReference type="Gene3D" id="3.30.70.270">
    <property type="match status" value="1"/>
</dbReference>
<evidence type="ECO:0000259" key="4">
    <source>
        <dbReference type="PROSITE" id="PS51832"/>
    </source>
</evidence>
<gene>
    <name evidence="5" type="primary">rpfG2</name>
    <name evidence="5" type="ORF">HVS_08165</name>
</gene>
<dbReference type="Proteomes" id="UP000233534">
    <property type="component" value="Chromosome"/>
</dbReference>
<feature type="transmembrane region" description="Helical" evidence="1">
    <location>
        <begin position="163"/>
        <end position="184"/>
    </location>
</feature>